<organism evidence="2 3">
    <name type="scientific">Candidatus Magasanikbacteria bacterium CG10_big_fil_rev_8_21_14_0_10_40_10</name>
    <dbReference type="NCBI Taxonomy" id="1974648"/>
    <lineage>
        <taxon>Bacteria</taxon>
        <taxon>Candidatus Magasanikiibacteriota</taxon>
    </lineage>
</organism>
<evidence type="ECO:0000256" key="1">
    <source>
        <dbReference type="SAM" id="MobiDB-lite"/>
    </source>
</evidence>
<sequence>MSETNFLTKYKKKYESEKAGRGENTQVIVSLTRHEDPLKTPEGMSSDKITDEGLKKAKKTGQKETTPYILLYGSHSVKRARETGQAFAEGIDSNVDLENMAEIINKKIKKGSKTIAGEFGVYAMPDLDPIGKLGVVLKPYLNEAQEKISRKELEESQKLTYAIQKFLDTPDKKFEEWNAETPRQAAARLAHYLNIVGIKQSGRLFSEFKLKAKSITHCPAIESLLKFVLKDKNKVGFKDLSEIGGATTPGESIDFDIQRDENGELKPITIKMRGKEMEMDMEKFNELLREYKAVKK</sequence>
<feature type="region of interest" description="Disordered" evidence="1">
    <location>
        <begin position="14"/>
        <end position="61"/>
    </location>
</feature>
<name>A0A2M6W2N8_9BACT</name>
<dbReference type="Proteomes" id="UP000231183">
    <property type="component" value="Unassembled WGS sequence"/>
</dbReference>
<protein>
    <submittedName>
        <fullName evidence="2">Uncharacterized protein</fullName>
    </submittedName>
</protein>
<reference evidence="3" key="1">
    <citation type="submission" date="2017-09" db="EMBL/GenBank/DDBJ databases">
        <title>Depth-based differentiation of microbial function through sediment-hosted aquifers and enrichment of novel symbionts in the deep terrestrial subsurface.</title>
        <authorList>
            <person name="Probst A.J."/>
            <person name="Ladd B."/>
            <person name="Jarett J.K."/>
            <person name="Geller-Mcgrath D.E."/>
            <person name="Sieber C.M.K."/>
            <person name="Emerson J.B."/>
            <person name="Anantharaman K."/>
            <person name="Thomas B.C."/>
            <person name="Malmstrom R."/>
            <person name="Stieglmeier M."/>
            <person name="Klingl A."/>
            <person name="Woyke T."/>
            <person name="Ryan C.M."/>
            <person name="Banfield J.F."/>
        </authorList>
    </citation>
    <scope>NUCLEOTIDE SEQUENCE [LARGE SCALE GENOMIC DNA]</scope>
</reference>
<gene>
    <name evidence="2" type="ORF">COU31_05205</name>
</gene>
<evidence type="ECO:0000313" key="2">
    <source>
        <dbReference type="EMBL" id="PIT87052.1"/>
    </source>
</evidence>
<accession>A0A2M6W2N8</accession>
<proteinExistence type="predicted"/>
<dbReference type="AlphaFoldDB" id="A0A2M6W2N8"/>
<comment type="caution">
    <text evidence="2">The sequence shown here is derived from an EMBL/GenBank/DDBJ whole genome shotgun (WGS) entry which is preliminary data.</text>
</comment>
<evidence type="ECO:0000313" key="3">
    <source>
        <dbReference type="Proteomes" id="UP000231183"/>
    </source>
</evidence>
<dbReference type="EMBL" id="PFBX01000055">
    <property type="protein sequence ID" value="PIT87052.1"/>
    <property type="molecule type" value="Genomic_DNA"/>
</dbReference>